<feature type="transmembrane region" description="Helical" evidence="1">
    <location>
        <begin position="45"/>
        <end position="65"/>
    </location>
</feature>
<feature type="transmembrane region" description="Helical" evidence="1">
    <location>
        <begin position="7"/>
        <end position="33"/>
    </location>
</feature>
<name>A0A919DUU0_9ACTN</name>
<protein>
    <submittedName>
        <fullName evidence="2">Uncharacterized protein</fullName>
    </submittedName>
</protein>
<accession>A0A919DUU0</accession>
<reference evidence="2" key="2">
    <citation type="submission" date="2020-09" db="EMBL/GenBank/DDBJ databases">
        <authorList>
            <person name="Sun Q."/>
            <person name="Ohkuma M."/>
        </authorList>
    </citation>
    <scope>NUCLEOTIDE SEQUENCE</scope>
    <source>
        <strain evidence="2">JCM 3302</strain>
    </source>
</reference>
<comment type="caution">
    <text evidence="2">The sequence shown here is derived from an EMBL/GenBank/DDBJ whole genome shotgun (WGS) entry which is preliminary data.</text>
</comment>
<keyword evidence="3" id="KW-1185">Reference proteome</keyword>
<organism evidence="2 3">
    <name type="scientific">Streptomyces spiralis</name>
    <dbReference type="NCBI Taxonomy" id="66376"/>
    <lineage>
        <taxon>Bacteria</taxon>
        <taxon>Bacillati</taxon>
        <taxon>Actinomycetota</taxon>
        <taxon>Actinomycetes</taxon>
        <taxon>Kitasatosporales</taxon>
        <taxon>Streptomycetaceae</taxon>
        <taxon>Streptomyces</taxon>
    </lineage>
</organism>
<dbReference type="RefSeq" id="WP_189902302.1">
    <property type="nucleotide sequence ID" value="NZ_BNBC01000018.1"/>
</dbReference>
<keyword evidence="1" id="KW-1133">Transmembrane helix</keyword>
<keyword evidence="1" id="KW-0472">Membrane</keyword>
<dbReference type="AlphaFoldDB" id="A0A919DUU0"/>
<sequence length="135" mass="14679">MRRAACIALGLILIVEALWLFVLLAGITVVAVAFPREPDRPGTTWTTYVSFALAMLWVVACLWGSLRSFARAYRRPIATWSRGFLFLALGHLAVTVLIAIDGFPLVALGELACVPLVLLAARPSRSRPSTPTSSR</sequence>
<keyword evidence="1" id="KW-0812">Transmembrane</keyword>
<evidence type="ECO:0000313" key="3">
    <source>
        <dbReference type="Proteomes" id="UP000641386"/>
    </source>
</evidence>
<feature type="transmembrane region" description="Helical" evidence="1">
    <location>
        <begin position="77"/>
        <end position="99"/>
    </location>
</feature>
<evidence type="ECO:0000256" key="1">
    <source>
        <dbReference type="SAM" id="Phobius"/>
    </source>
</evidence>
<dbReference type="EMBL" id="BNBC01000018">
    <property type="protein sequence ID" value="GHE81440.1"/>
    <property type="molecule type" value="Genomic_DNA"/>
</dbReference>
<reference evidence="2" key="1">
    <citation type="journal article" date="2014" name="Int. J. Syst. Evol. Microbiol.">
        <title>Complete genome sequence of Corynebacterium casei LMG S-19264T (=DSM 44701T), isolated from a smear-ripened cheese.</title>
        <authorList>
            <consortium name="US DOE Joint Genome Institute (JGI-PGF)"/>
            <person name="Walter F."/>
            <person name="Albersmeier A."/>
            <person name="Kalinowski J."/>
            <person name="Ruckert C."/>
        </authorList>
    </citation>
    <scope>NUCLEOTIDE SEQUENCE</scope>
    <source>
        <strain evidence="2">JCM 3302</strain>
    </source>
</reference>
<proteinExistence type="predicted"/>
<evidence type="ECO:0000313" key="2">
    <source>
        <dbReference type="EMBL" id="GHE81440.1"/>
    </source>
</evidence>
<dbReference type="Proteomes" id="UP000641386">
    <property type="component" value="Unassembled WGS sequence"/>
</dbReference>
<gene>
    <name evidence="2" type="ORF">GCM10014715_41280</name>
</gene>